<protein>
    <recommendedName>
        <fullName evidence="3">Ferredoxin</fullName>
    </recommendedName>
</protein>
<dbReference type="STRING" id="1406858.GCA_000710895_06116"/>
<evidence type="ECO:0000313" key="2">
    <source>
        <dbReference type="Proteomes" id="UP000255467"/>
    </source>
</evidence>
<name>A0A378YH81_9NOCA</name>
<keyword evidence="2" id="KW-1185">Reference proteome</keyword>
<evidence type="ECO:0008006" key="3">
    <source>
        <dbReference type="Google" id="ProtNLM"/>
    </source>
</evidence>
<evidence type="ECO:0000313" key="1">
    <source>
        <dbReference type="EMBL" id="SUA75769.1"/>
    </source>
</evidence>
<dbReference type="EMBL" id="UGRY01000002">
    <property type="protein sequence ID" value="SUA75769.1"/>
    <property type="molecule type" value="Genomic_DNA"/>
</dbReference>
<gene>
    <name evidence="1" type="ORF">NCTC1934_02231</name>
</gene>
<dbReference type="RefSeq" id="WP_039809048.1">
    <property type="nucleotide sequence ID" value="NZ_UGRY01000002.1"/>
</dbReference>
<organism evidence="1 2">
    <name type="scientific">Nocardia otitidiscaviarum</name>
    <dbReference type="NCBI Taxonomy" id="1823"/>
    <lineage>
        <taxon>Bacteria</taxon>
        <taxon>Bacillati</taxon>
        <taxon>Actinomycetota</taxon>
        <taxon>Actinomycetes</taxon>
        <taxon>Mycobacteriales</taxon>
        <taxon>Nocardiaceae</taxon>
        <taxon>Nocardia</taxon>
    </lineage>
</organism>
<accession>A0A378YH81</accession>
<reference evidence="1 2" key="1">
    <citation type="submission" date="2018-06" db="EMBL/GenBank/DDBJ databases">
        <authorList>
            <consortium name="Pathogen Informatics"/>
            <person name="Doyle S."/>
        </authorList>
    </citation>
    <scope>NUCLEOTIDE SEQUENCE [LARGE SCALE GENOMIC DNA]</scope>
    <source>
        <strain evidence="1 2">NCTC1934</strain>
    </source>
</reference>
<proteinExistence type="predicted"/>
<dbReference type="AlphaFoldDB" id="A0A378YH81"/>
<sequence length="109" mass="12108">MTNWAKAPDFADSPERQALVRAQTVEDKKHYMEAGFTPLACQSCGTEVLVRKHSTHQKTVQWTVDPAAHCPVFRRMAEAGPIFGKPDSCPKLEKTIEHAVAEGMLEIDS</sequence>
<dbReference type="Proteomes" id="UP000255467">
    <property type="component" value="Unassembled WGS sequence"/>
</dbReference>
<dbReference type="OrthoDB" id="4554341at2"/>